<dbReference type="SMART" id="SM00240">
    <property type="entry name" value="FHA"/>
    <property type="match status" value="1"/>
</dbReference>
<proteinExistence type="inferred from homology"/>
<evidence type="ECO:0000259" key="7">
    <source>
        <dbReference type="PROSITE" id="PS50006"/>
    </source>
</evidence>
<dbReference type="Gene3D" id="2.60.200.20">
    <property type="match status" value="1"/>
</dbReference>
<dbReference type="SMART" id="SM00184">
    <property type="entry name" value="RING"/>
    <property type="match status" value="1"/>
</dbReference>
<feature type="domain" description="FHA" evidence="7">
    <location>
        <begin position="28"/>
        <end position="83"/>
    </location>
</feature>
<evidence type="ECO:0000256" key="6">
    <source>
        <dbReference type="PROSITE-ProRule" id="PRU00175"/>
    </source>
</evidence>
<keyword evidence="3" id="KW-0479">Metal-binding</keyword>
<dbReference type="InterPro" id="IPR000253">
    <property type="entry name" value="FHA_dom"/>
</dbReference>
<comment type="caution">
    <text evidence="9">The sequence shown here is derived from an EMBL/GenBank/DDBJ whole genome shotgun (WGS) entry which is preliminary data.</text>
</comment>
<name>A0A1J4JNL7_9EUKA</name>
<accession>A0A1J4JNL7</accession>
<sequence>MSFSLLIYNSEVINPNTPKIIVLDKDSTNIGRDSEVKMDAIKEKTISKLHATIERRATNDNAYLWTLTDYTSVNGTLVNGRQVSCTKLRSFDNIIFGGGANLFFDNLKDPRYSCRYIFLTPTISIKLFRNINYGDYTNEKECLICYDEFEKKKKANVLPCGHRFCGYCIRKWEFECLSEFKLFTCPVCRKSINKNLITTNTYHITNNCITIYTIKDVALELNSKFGINDLSNYSLKSSMNDYQKIVINRLIKLLGNANIQTILTLFYYFNIDLESIYNSSLEELTNIVLNLNGNVENIDNSTNGLRDEALRLIAINFYLKIKGRHRLIGLFE</sequence>
<dbReference type="InterPro" id="IPR001841">
    <property type="entry name" value="Znf_RING"/>
</dbReference>
<evidence type="ECO:0000313" key="9">
    <source>
        <dbReference type="EMBL" id="OHT00306.1"/>
    </source>
</evidence>
<protein>
    <recommendedName>
        <fullName evidence="2">E3 ubiquitin-protein ligase CHFR</fullName>
    </recommendedName>
</protein>
<feature type="domain" description="RING-type" evidence="8">
    <location>
        <begin position="142"/>
        <end position="189"/>
    </location>
</feature>
<dbReference type="GeneID" id="94828714"/>
<dbReference type="PANTHER" id="PTHR12109">
    <property type="entry name" value="RING FINGER PROTEIN 141-RELATED"/>
    <property type="match status" value="1"/>
</dbReference>
<dbReference type="InterPro" id="IPR008984">
    <property type="entry name" value="SMAD_FHA_dom_sf"/>
</dbReference>
<comment type="similarity">
    <text evidence="1">Belongs to the CHFR family.</text>
</comment>
<dbReference type="PROSITE" id="PS50089">
    <property type="entry name" value="ZF_RING_2"/>
    <property type="match status" value="1"/>
</dbReference>
<keyword evidence="4 6" id="KW-0863">Zinc-finger</keyword>
<dbReference type="InterPro" id="IPR013083">
    <property type="entry name" value="Znf_RING/FYVE/PHD"/>
</dbReference>
<evidence type="ECO:0000256" key="5">
    <source>
        <dbReference type="ARBA" id="ARBA00022833"/>
    </source>
</evidence>
<dbReference type="SUPFAM" id="SSF57850">
    <property type="entry name" value="RING/U-box"/>
    <property type="match status" value="1"/>
</dbReference>
<dbReference type="Gene3D" id="3.30.40.10">
    <property type="entry name" value="Zinc/RING finger domain, C3HC4 (zinc finger)"/>
    <property type="match status" value="1"/>
</dbReference>
<dbReference type="SUPFAM" id="SSF49879">
    <property type="entry name" value="SMAD/FHA domain"/>
    <property type="match status" value="1"/>
</dbReference>
<evidence type="ECO:0000313" key="10">
    <source>
        <dbReference type="Proteomes" id="UP000179807"/>
    </source>
</evidence>
<dbReference type="Pfam" id="PF13639">
    <property type="entry name" value="zf-RING_2"/>
    <property type="match status" value="1"/>
</dbReference>
<dbReference type="InterPro" id="IPR017907">
    <property type="entry name" value="Znf_RING_CS"/>
</dbReference>
<gene>
    <name evidence="9" type="ORF">TRFO_07969</name>
</gene>
<keyword evidence="10" id="KW-1185">Reference proteome</keyword>
<evidence type="ECO:0000256" key="3">
    <source>
        <dbReference type="ARBA" id="ARBA00022723"/>
    </source>
</evidence>
<organism evidence="9 10">
    <name type="scientific">Tritrichomonas foetus</name>
    <dbReference type="NCBI Taxonomy" id="1144522"/>
    <lineage>
        <taxon>Eukaryota</taxon>
        <taxon>Metamonada</taxon>
        <taxon>Parabasalia</taxon>
        <taxon>Tritrichomonadida</taxon>
        <taxon>Tritrichomonadidae</taxon>
        <taxon>Tritrichomonas</taxon>
    </lineage>
</organism>
<dbReference type="InterPro" id="IPR047126">
    <property type="entry name" value="RNF141-like"/>
</dbReference>
<dbReference type="GO" id="GO:0008270">
    <property type="term" value="F:zinc ion binding"/>
    <property type="evidence" value="ECO:0007669"/>
    <property type="project" value="UniProtKB-KW"/>
</dbReference>
<dbReference type="EMBL" id="MLAK01000960">
    <property type="protein sequence ID" value="OHT00306.1"/>
    <property type="molecule type" value="Genomic_DNA"/>
</dbReference>
<reference evidence="9" key="1">
    <citation type="submission" date="2016-10" db="EMBL/GenBank/DDBJ databases">
        <authorList>
            <person name="Benchimol M."/>
            <person name="Almeida L.G."/>
            <person name="Vasconcelos A.T."/>
            <person name="Perreira-Neves A."/>
            <person name="Rosa I.A."/>
            <person name="Tasca T."/>
            <person name="Bogo M.R."/>
            <person name="de Souza W."/>
        </authorList>
    </citation>
    <scope>NUCLEOTIDE SEQUENCE [LARGE SCALE GENOMIC DNA]</scope>
    <source>
        <strain evidence="9">K</strain>
    </source>
</reference>
<evidence type="ECO:0000259" key="8">
    <source>
        <dbReference type="PROSITE" id="PS50089"/>
    </source>
</evidence>
<dbReference type="VEuPathDB" id="TrichDB:TRFO_07969"/>
<dbReference type="AlphaFoldDB" id="A0A1J4JNL7"/>
<evidence type="ECO:0000256" key="4">
    <source>
        <dbReference type="ARBA" id="ARBA00022771"/>
    </source>
</evidence>
<evidence type="ECO:0000256" key="2">
    <source>
        <dbReference type="ARBA" id="ARBA00017908"/>
    </source>
</evidence>
<keyword evidence="5" id="KW-0862">Zinc</keyword>
<dbReference type="Proteomes" id="UP000179807">
    <property type="component" value="Unassembled WGS sequence"/>
</dbReference>
<dbReference type="CDD" id="cd00060">
    <property type="entry name" value="FHA"/>
    <property type="match status" value="1"/>
</dbReference>
<dbReference type="PROSITE" id="PS00518">
    <property type="entry name" value="ZF_RING_1"/>
    <property type="match status" value="1"/>
</dbReference>
<dbReference type="PANTHER" id="PTHR12109:SF5">
    <property type="entry name" value="RING-TYPE DOMAIN-CONTAINING PROTEIN"/>
    <property type="match status" value="1"/>
</dbReference>
<dbReference type="Pfam" id="PF00498">
    <property type="entry name" value="FHA"/>
    <property type="match status" value="1"/>
</dbReference>
<dbReference type="RefSeq" id="XP_068353442.1">
    <property type="nucleotide sequence ID" value="XM_068494010.1"/>
</dbReference>
<dbReference type="PROSITE" id="PS50006">
    <property type="entry name" value="FHA_DOMAIN"/>
    <property type="match status" value="1"/>
</dbReference>
<evidence type="ECO:0000256" key="1">
    <source>
        <dbReference type="ARBA" id="ARBA00005797"/>
    </source>
</evidence>
<dbReference type="OrthoDB" id="21204at2759"/>